<proteinExistence type="predicted"/>
<evidence type="ECO:0000259" key="2">
    <source>
        <dbReference type="Pfam" id="PF12572"/>
    </source>
</evidence>
<evidence type="ECO:0000313" key="5">
    <source>
        <dbReference type="WBParaSite" id="NBR_0000733301-mRNA-1"/>
    </source>
</evidence>
<gene>
    <name evidence="3" type="ORF">NBR_LOCUS7334</name>
</gene>
<feature type="region of interest" description="Disordered" evidence="1">
    <location>
        <begin position="478"/>
        <end position="506"/>
    </location>
</feature>
<dbReference type="EMBL" id="UYSL01019880">
    <property type="protein sequence ID" value="VDL70923.1"/>
    <property type="molecule type" value="Genomic_DNA"/>
</dbReference>
<dbReference type="Proteomes" id="UP000271162">
    <property type="component" value="Unassembled WGS sequence"/>
</dbReference>
<feature type="compositionally biased region" description="Basic and acidic residues" evidence="1">
    <location>
        <begin position="478"/>
        <end position="501"/>
    </location>
</feature>
<dbReference type="STRING" id="27835.A0A0N4XWP3"/>
<evidence type="ECO:0000256" key="1">
    <source>
        <dbReference type="SAM" id="MobiDB-lite"/>
    </source>
</evidence>
<dbReference type="WBParaSite" id="NBR_0000733301-mRNA-1">
    <property type="protein sequence ID" value="NBR_0000733301-mRNA-1"/>
    <property type="gene ID" value="NBR_0000733301"/>
</dbReference>
<reference evidence="3 4" key="2">
    <citation type="submission" date="2018-11" db="EMBL/GenBank/DDBJ databases">
        <authorList>
            <consortium name="Pathogen Informatics"/>
        </authorList>
    </citation>
    <scope>NUCLEOTIDE SEQUENCE [LARGE SCALE GENOMIC DNA]</scope>
</reference>
<dbReference type="InterPro" id="IPR022226">
    <property type="entry name" value="DUF3752"/>
</dbReference>
<name>A0A0N4XWP3_NIPBR</name>
<evidence type="ECO:0000313" key="3">
    <source>
        <dbReference type="EMBL" id="VDL70923.1"/>
    </source>
</evidence>
<dbReference type="Pfam" id="PF12572">
    <property type="entry name" value="DUF3752"/>
    <property type="match status" value="1"/>
</dbReference>
<dbReference type="PANTHER" id="PTHR46370:SF1">
    <property type="entry name" value="GPALPP MOTIFS-CONTAINING PROTEIN 1"/>
    <property type="match status" value="1"/>
</dbReference>
<feature type="compositionally biased region" description="Polar residues" evidence="1">
    <location>
        <begin position="65"/>
        <end position="80"/>
    </location>
</feature>
<accession>A0A0N4XWP3</accession>
<reference evidence="5" key="1">
    <citation type="submission" date="2017-02" db="UniProtKB">
        <authorList>
            <consortium name="WormBaseParasite"/>
        </authorList>
    </citation>
    <scope>IDENTIFICATION</scope>
</reference>
<organism evidence="5">
    <name type="scientific">Nippostrongylus brasiliensis</name>
    <name type="common">Rat hookworm</name>
    <dbReference type="NCBI Taxonomy" id="27835"/>
    <lineage>
        <taxon>Eukaryota</taxon>
        <taxon>Metazoa</taxon>
        <taxon>Ecdysozoa</taxon>
        <taxon>Nematoda</taxon>
        <taxon>Chromadorea</taxon>
        <taxon>Rhabditida</taxon>
        <taxon>Rhabditina</taxon>
        <taxon>Rhabditomorpha</taxon>
        <taxon>Strongyloidea</taxon>
        <taxon>Heligmosomidae</taxon>
        <taxon>Nippostrongylus</taxon>
    </lineage>
</organism>
<dbReference type="PANTHER" id="PTHR46370">
    <property type="entry name" value="GPALPP MOTIFS-CONTAINING PROTEIN 1"/>
    <property type="match status" value="1"/>
</dbReference>
<feature type="region of interest" description="Disordered" evidence="1">
    <location>
        <begin position="1"/>
        <end position="96"/>
    </location>
</feature>
<feature type="domain" description="DUF3752" evidence="2">
    <location>
        <begin position="349"/>
        <end position="525"/>
    </location>
</feature>
<feature type="region of interest" description="Disordered" evidence="1">
    <location>
        <begin position="376"/>
        <end position="416"/>
    </location>
</feature>
<keyword evidence="4" id="KW-1185">Reference proteome</keyword>
<dbReference type="InterPro" id="IPR046331">
    <property type="entry name" value="GPAM1-like"/>
</dbReference>
<protein>
    <submittedName>
        <fullName evidence="5">DUF3752 domain-containing protein</fullName>
    </submittedName>
</protein>
<feature type="compositionally biased region" description="Acidic residues" evidence="1">
    <location>
        <begin position="242"/>
        <end position="258"/>
    </location>
</feature>
<evidence type="ECO:0000313" key="4">
    <source>
        <dbReference type="Proteomes" id="UP000271162"/>
    </source>
</evidence>
<feature type="region of interest" description="Disordered" evidence="1">
    <location>
        <begin position="238"/>
        <end position="329"/>
    </location>
</feature>
<dbReference type="AlphaFoldDB" id="A0A0N4XWP3"/>
<sequence length="534" mass="58192">MLNEPWPEELQSASSEPFSTGELDAGDEMMGIRISGPSSSDDSILGSVSGPLDRHAAMMLRAQRGLSSPSVSRISFNSDPSGDAGNEQEHNEEMAEVEEPANGLINMQGRERYPFPLRIEAPDIFVAAARNLGAFNPEQAGDLAAQASAEAAARVPSGEAIIGPQLPEQDISSHGSRSEIGPQLPGVDHHDDGQSMLNRSMGHYLDEDVQLLEHDIAPQQARSAIGPQLPACFVGSERAAEQVDEDMSTAEIEDDDPIDSQNQIGPALPPGFAAHSIEQDTQDEDEEVFGPMPPSAGENLSTAHDEEMEDDDGVIGPMPISAEQAGNAAEEYAHLRLRLEKKAEEEGKPQREDWMVKVPTRAANYGVGARQFKRGSSATAEIDQTWEDTPQAKRNRRGGESAAKGNVAETKRDEEQRKLAEELNVSGVAPHPYLLQQQLLQLQEHYECAFRHRLDAAFRRWPGKNRDESLVDVHMKAAQEEKPQGERSSGERVPFDHDRDMAAGGMKNVSLEEVKERMGNLGSRFASGGGQKFL</sequence>
<feature type="compositionally biased region" description="Low complexity" evidence="1">
    <location>
        <begin position="31"/>
        <end position="50"/>
    </location>
</feature>